<dbReference type="EMBL" id="CP017786">
    <property type="protein sequence ID" value="AOZ88768.1"/>
    <property type="molecule type" value="Genomic_DNA"/>
</dbReference>
<name>A0AAC9IJU4_9BACI</name>
<reference evidence="1 2" key="1">
    <citation type="submission" date="2016-10" db="EMBL/GenBank/DDBJ databases">
        <title>Whole genome sequence of hyper active fibrinolysis bacterium Bacillus pumilus strain VV3 isolated from fermented rice.</title>
        <authorList>
            <person name="Mariadas V.A."/>
            <person name="Vijayaraghavan P."/>
            <person name="Dhandapani V."/>
        </authorList>
    </citation>
    <scope>NUCLEOTIDE SEQUENCE [LARGE SCALE GENOMIC DNA]</scope>
    <source>
        <strain evidence="1 2">VV3</strain>
    </source>
</reference>
<protein>
    <submittedName>
        <fullName evidence="1">Uncharacterized protein</fullName>
    </submittedName>
</protein>
<evidence type="ECO:0000313" key="2">
    <source>
        <dbReference type="Proteomes" id="UP000177709"/>
    </source>
</evidence>
<accession>A0AAC9IJU4</accession>
<evidence type="ECO:0000313" key="1">
    <source>
        <dbReference type="EMBL" id="AOZ88768.1"/>
    </source>
</evidence>
<dbReference type="AlphaFoldDB" id="A0AAC9IJU4"/>
<proteinExistence type="predicted"/>
<dbReference type="KEGG" id="bxi:BK049_08830"/>
<gene>
    <name evidence="1" type="ORF">BK049_08830</name>
</gene>
<sequence>MNEKRLMIYSLFFISLFIGERNNLNQNPIHMYLLNIIIFLKNQASFHIKIYSFLNLTLKKADDSLNFV</sequence>
<organism evidence="1 2">
    <name type="scientific">Bacillus xiamenensis</name>
    <dbReference type="NCBI Taxonomy" id="1178537"/>
    <lineage>
        <taxon>Bacteria</taxon>
        <taxon>Bacillati</taxon>
        <taxon>Bacillota</taxon>
        <taxon>Bacilli</taxon>
        <taxon>Bacillales</taxon>
        <taxon>Bacillaceae</taxon>
        <taxon>Bacillus</taxon>
    </lineage>
</organism>
<dbReference type="Proteomes" id="UP000177709">
    <property type="component" value="Chromosome"/>
</dbReference>